<evidence type="ECO:0000313" key="2">
    <source>
        <dbReference type="EMBL" id="KAA6439389.1"/>
    </source>
</evidence>
<dbReference type="EMBL" id="VBSN01000038">
    <property type="protein sequence ID" value="KAA6439389.1"/>
    <property type="molecule type" value="Genomic_DNA"/>
</dbReference>
<keyword evidence="1" id="KW-0472">Membrane</keyword>
<dbReference type="AlphaFoldDB" id="A0A5M8QTD0"/>
<protein>
    <submittedName>
        <fullName evidence="2">Class IIb bacteriocin, lactobin A/cerein 7B family</fullName>
    </submittedName>
</protein>
<organism evidence="2 3">
    <name type="scientific">Dyadobacter flavalbus</name>
    <dbReference type="NCBI Taxonomy" id="2579942"/>
    <lineage>
        <taxon>Bacteria</taxon>
        <taxon>Pseudomonadati</taxon>
        <taxon>Bacteroidota</taxon>
        <taxon>Cytophagia</taxon>
        <taxon>Cytophagales</taxon>
        <taxon>Spirosomataceae</taxon>
        <taxon>Dyadobacter</taxon>
    </lineage>
</organism>
<gene>
    <name evidence="2" type="ORF">FEM33_14105</name>
</gene>
<dbReference type="NCBIfam" id="TIGR03949">
    <property type="entry name" value="bact_IIb_cerein"/>
    <property type="match status" value="1"/>
</dbReference>
<dbReference type="GO" id="GO:0042742">
    <property type="term" value="P:defense response to bacterium"/>
    <property type="evidence" value="ECO:0007669"/>
    <property type="project" value="InterPro"/>
</dbReference>
<evidence type="ECO:0000313" key="3">
    <source>
        <dbReference type="Proteomes" id="UP000323994"/>
    </source>
</evidence>
<feature type="transmembrane region" description="Helical" evidence="1">
    <location>
        <begin position="24"/>
        <end position="46"/>
    </location>
</feature>
<dbReference type="InterPro" id="IPR019493">
    <property type="entry name" value="Bacteriocin_IIb_lactacin-rel"/>
</dbReference>
<proteinExistence type="predicted"/>
<dbReference type="Pfam" id="PF10439">
    <property type="entry name" value="Bacteriocin_IIc"/>
    <property type="match status" value="1"/>
</dbReference>
<keyword evidence="3" id="KW-1185">Reference proteome</keyword>
<accession>A0A5M8QTD0</accession>
<dbReference type="Proteomes" id="UP000323994">
    <property type="component" value="Unassembled WGS sequence"/>
</dbReference>
<keyword evidence="1" id="KW-1133">Transmembrane helix</keyword>
<sequence length="47" mass="4910">MEKLDQLDLKALDVDELQEIEGGFIFVFVAGFAAGVAAGVAVASLLK</sequence>
<dbReference type="InterPro" id="IPR023991">
    <property type="entry name" value="Bacteriocin_IIb_lactobn/cerein"/>
</dbReference>
<dbReference type="RefSeq" id="WP_139012639.1">
    <property type="nucleotide sequence ID" value="NZ_VBSN01000038.1"/>
</dbReference>
<keyword evidence="1" id="KW-0812">Transmembrane</keyword>
<reference evidence="2 3" key="1">
    <citation type="submission" date="2019-05" db="EMBL/GenBank/DDBJ databases">
        <authorList>
            <person name="Qu J.-H."/>
        </authorList>
    </citation>
    <scope>NUCLEOTIDE SEQUENCE [LARGE SCALE GENOMIC DNA]</scope>
    <source>
        <strain evidence="2 3">NS28</strain>
    </source>
</reference>
<evidence type="ECO:0000256" key="1">
    <source>
        <dbReference type="SAM" id="Phobius"/>
    </source>
</evidence>
<name>A0A5M8QTD0_9BACT</name>
<comment type="caution">
    <text evidence="2">The sequence shown here is derived from an EMBL/GenBank/DDBJ whole genome shotgun (WGS) entry which is preliminary data.</text>
</comment>